<dbReference type="InterPro" id="IPR001737">
    <property type="entry name" value="KsgA/Erm"/>
</dbReference>
<dbReference type="CDD" id="cd02440">
    <property type="entry name" value="AdoMet_MTases"/>
    <property type="match status" value="1"/>
</dbReference>
<feature type="binding site" evidence="5">
    <location>
        <position position="84"/>
    </location>
    <ligand>
        <name>S-adenosyl-L-methionine</name>
        <dbReference type="ChEBI" id="CHEBI:59789"/>
    </ligand>
</feature>
<comment type="similarity">
    <text evidence="5">Belongs to the class I-like SAM-binding methyltransferase superfamily. rRNA adenine N(6)-methyltransferase family.</text>
</comment>
<feature type="binding site" evidence="5">
    <location>
        <position position="14"/>
    </location>
    <ligand>
        <name>S-adenosyl-L-methionine</name>
        <dbReference type="ChEBI" id="CHEBI:59789"/>
    </ligand>
</feature>
<proteinExistence type="inferred from homology"/>
<accession>A0A1H5KV87</accession>
<feature type="region of interest" description="Disordered" evidence="6">
    <location>
        <begin position="168"/>
        <end position="193"/>
    </location>
</feature>
<dbReference type="Gene3D" id="3.40.50.150">
    <property type="entry name" value="Vaccinia Virus protein VP39"/>
    <property type="match status" value="1"/>
</dbReference>
<evidence type="ECO:0000313" key="8">
    <source>
        <dbReference type="EMBL" id="SEE68653.1"/>
    </source>
</evidence>
<dbReference type="PROSITE" id="PS51689">
    <property type="entry name" value="SAM_RNA_A_N6_MT"/>
    <property type="match status" value="1"/>
</dbReference>
<protein>
    <submittedName>
        <fullName evidence="8">23S rRNA (Adenine-N6)-dimethyltransferase</fullName>
    </submittedName>
</protein>
<feature type="compositionally biased region" description="Basic residues" evidence="6">
    <location>
        <begin position="169"/>
        <end position="184"/>
    </location>
</feature>
<feature type="binding site" evidence="5">
    <location>
        <position position="100"/>
    </location>
    <ligand>
        <name>S-adenosyl-L-methionine</name>
        <dbReference type="ChEBI" id="CHEBI:59789"/>
    </ligand>
</feature>
<keyword evidence="2 5" id="KW-0808">Transferase</keyword>
<dbReference type="RefSeq" id="WP_089773418.1">
    <property type="nucleotide sequence ID" value="NZ_FNTX01000002.1"/>
</dbReference>
<evidence type="ECO:0000256" key="5">
    <source>
        <dbReference type="PROSITE-ProRule" id="PRU01026"/>
    </source>
</evidence>
<evidence type="ECO:0000256" key="1">
    <source>
        <dbReference type="ARBA" id="ARBA00022603"/>
    </source>
</evidence>
<dbReference type="STRING" id="648782.SAMN04488554_2465"/>
<dbReference type="InterPro" id="IPR029063">
    <property type="entry name" value="SAM-dependent_MTases_sf"/>
</dbReference>
<keyword evidence="4 5" id="KW-0694">RNA-binding</keyword>
<gene>
    <name evidence="8" type="ORF">SAMN04488554_2465</name>
</gene>
<evidence type="ECO:0000256" key="3">
    <source>
        <dbReference type="ARBA" id="ARBA00022691"/>
    </source>
</evidence>
<dbReference type="PANTHER" id="PTHR11727:SF7">
    <property type="entry name" value="DIMETHYLADENOSINE TRANSFERASE-RELATED"/>
    <property type="match status" value="1"/>
</dbReference>
<evidence type="ECO:0000259" key="7">
    <source>
        <dbReference type="SMART" id="SM00650"/>
    </source>
</evidence>
<dbReference type="Proteomes" id="UP000199220">
    <property type="component" value="Unassembled WGS sequence"/>
</dbReference>
<feature type="binding site" evidence="5">
    <location>
        <position position="59"/>
    </location>
    <ligand>
        <name>S-adenosyl-L-methionine</name>
        <dbReference type="ChEBI" id="CHEBI:59789"/>
    </ligand>
</feature>
<keyword evidence="9" id="KW-1185">Reference proteome</keyword>
<feature type="domain" description="Ribosomal RNA adenine methylase transferase N-terminal" evidence="7">
    <location>
        <begin position="18"/>
        <end position="173"/>
    </location>
</feature>
<name>A0A1H5KV87_9MICO</name>
<reference evidence="9" key="1">
    <citation type="submission" date="2016-10" db="EMBL/GenBank/DDBJ databases">
        <authorList>
            <person name="Varghese N."/>
            <person name="Submissions S."/>
        </authorList>
    </citation>
    <scope>NUCLEOTIDE SEQUENCE [LARGE SCALE GENOMIC DNA]</scope>
    <source>
        <strain evidence="9">DSM 21368</strain>
    </source>
</reference>
<dbReference type="InterPro" id="IPR020598">
    <property type="entry name" value="rRNA_Ade_methylase_Trfase_N"/>
</dbReference>
<dbReference type="EMBL" id="FNTX01000002">
    <property type="protein sequence ID" value="SEE68653.1"/>
    <property type="molecule type" value="Genomic_DNA"/>
</dbReference>
<evidence type="ECO:0000256" key="4">
    <source>
        <dbReference type="ARBA" id="ARBA00022884"/>
    </source>
</evidence>
<feature type="binding site" evidence="5">
    <location>
        <position position="38"/>
    </location>
    <ligand>
        <name>S-adenosyl-L-methionine</name>
        <dbReference type="ChEBI" id="CHEBI:59789"/>
    </ligand>
</feature>
<dbReference type="PANTHER" id="PTHR11727">
    <property type="entry name" value="DIMETHYLADENOSINE TRANSFERASE"/>
    <property type="match status" value="1"/>
</dbReference>
<sequence>MSGNGQRRWGSHRLKGSWADRIVRSAGLRETDLVLDLGAGTGALTRPLARRARRVVAVELHPGRVKGLTAALSSAETVTVVHGDLLEVPLPGGAFRVVANPPYAIGAAVVRRITGPRSALVRADLVLPRWMVCRYASSPPRGFTAEVGTHVPATAFVPPPRSDSAVLVLRRRSAPRRARRRPVRRAGPTPGPR</sequence>
<dbReference type="Pfam" id="PF00398">
    <property type="entry name" value="RrnaAD"/>
    <property type="match status" value="1"/>
</dbReference>
<keyword evidence="1 5" id="KW-0489">Methyltransferase</keyword>
<feature type="binding site" evidence="5">
    <location>
        <position position="12"/>
    </location>
    <ligand>
        <name>S-adenosyl-L-methionine</name>
        <dbReference type="ChEBI" id="CHEBI:59789"/>
    </ligand>
</feature>
<dbReference type="OrthoDB" id="3616874at2"/>
<evidence type="ECO:0000256" key="6">
    <source>
        <dbReference type="SAM" id="MobiDB-lite"/>
    </source>
</evidence>
<evidence type="ECO:0000256" key="2">
    <source>
        <dbReference type="ARBA" id="ARBA00022679"/>
    </source>
</evidence>
<dbReference type="GO" id="GO:0003723">
    <property type="term" value="F:RNA binding"/>
    <property type="evidence" value="ECO:0007669"/>
    <property type="project" value="UniProtKB-UniRule"/>
</dbReference>
<dbReference type="AlphaFoldDB" id="A0A1H5KV87"/>
<dbReference type="SMART" id="SM00650">
    <property type="entry name" value="rADc"/>
    <property type="match status" value="1"/>
</dbReference>
<keyword evidence="3 5" id="KW-0949">S-adenosyl-L-methionine</keyword>
<dbReference type="GO" id="GO:0000179">
    <property type="term" value="F:rRNA (adenine-N6,N6-)-dimethyltransferase activity"/>
    <property type="evidence" value="ECO:0007669"/>
    <property type="project" value="UniProtKB-UniRule"/>
</dbReference>
<organism evidence="8 9">
    <name type="scientific">Ruania alba</name>
    <dbReference type="NCBI Taxonomy" id="648782"/>
    <lineage>
        <taxon>Bacteria</taxon>
        <taxon>Bacillati</taxon>
        <taxon>Actinomycetota</taxon>
        <taxon>Actinomycetes</taxon>
        <taxon>Micrococcales</taxon>
        <taxon>Ruaniaceae</taxon>
        <taxon>Ruania</taxon>
    </lineage>
</organism>
<dbReference type="SUPFAM" id="SSF53335">
    <property type="entry name" value="S-adenosyl-L-methionine-dependent methyltransferases"/>
    <property type="match status" value="1"/>
</dbReference>
<evidence type="ECO:0000313" key="9">
    <source>
        <dbReference type="Proteomes" id="UP000199220"/>
    </source>
</evidence>